<sequence>MTTSTAPAHGWVAHLRAGGTTPWLAWPGRADAAGPDRGGPEGARLPGAQQLELLRRVNLAVASGVPARRDDAFRARLADRVLTTTAAGRGKADLPLVGLPVSSFGPQPVDPATVSAHELLRVASVLVADDLVALGPDPVRTRWARPWRRRFRLVGDPLVTTAAREHLVGRGRPEGGPRPFVVAVGAPLDVMLAHAWAQRCFEHGSRPWGDWLRYWRERDQLPPRVDLDDSVHRWGGRRPYVRVVTDLEQLPRQLGVRHLPQVRVPGAEQAELGRRVASVVGLRAPVAERPALMRTLQRRIPDTGAAPVGLPDRERAWVASSAARLTRRLTRAGYPVVGDLADLAPRAAPSATASGVVDDDRVLDLAIRMVVDPTWRERAARQATSQAEGTAKGTAERQVER</sequence>
<dbReference type="Proteomes" id="UP001291999">
    <property type="component" value="Unassembled WGS sequence"/>
</dbReference>
<keyword evidence="3" id="KW-1185">Reference proteome</keyword>
<evidence type="ECO:0000256" key="1">
    <source>
        <dbReference type="SAM" id="MobiDB-lite"/>
    </source>
</evidence>
<dbReference type="EMBL" id="JAXQPW010000001">
    <property type="protein sequence ID" value="MDZ5661474.1"/>
    <property type="molecule type" value="Genomic_DNA"/>
</dbReference>
<evidence type="ECO:0000313" key="2">
    <source>
        <dbReference type="EMBL" id="MDZ5661474.1"/>
    </source>
</evidence>
<gene>
    <name evidence="2" type="ORF">SFC79_06825</name>
</gene>
<organism evidence="2 3">
    <name type="scientific">Nocardioides renjunii</name>
    <dbReference type="NCBI Taxonomy" id="3095075"/>
    <lineage>
        <taxon>Bacteria</taxon>
        <taxon>Bacillati</taxon>
        <taxon>Actinomycetota</taxon>
        <taxon>Actinomycetes</taxon>
        <taxon>Propionibacteriales</taxon>
        <taxon>Nocardioidaceae</taxon>
        <taxon>Nocardioides</taxon>
    </lineage>
</organism>
<protein>
    <submittedName>
        <fullName evidence="2">Uncharacterized protein</fullName>
    </submittedName>
</protein>
<comment type="caution">
    <text evidence="2">The sequence shown here is derived from an EMBL/GenBank/DDBJ whole genome shotgun (WGS) entry which is preliminary data.</text>
</comment>
<evidence type="ECO:0000313" key="3">
    <source>
        <dbReference type="Proteomes" id="UP001291999"/>
    </source>
</evidence>
<dbReference type="RefSeq" id="WP_322423746.1">
    <property type="nucleotide sequence ID" value="NZ_JAXQPW010000001.1"/>
</dbReference>
<feature type="region of interest" description="Disordered" evidence="1">
    <location>
        <begin position="377"/>
        <end position="401"/>
    </location>
</feature>
<proteinExistence type="predicted"/>
<reference evidence="2 3" key="1">
    <citation type="submission" date="2023-11" db="EMBL/GenBank/DDBJ databases">
        <title>Novel species in genus Nocardioides.</title>
        <authorList>
            <person name="Zhou H."/>
        </authorList>
    </citation>
    <scope>NUCLEOTIDE SEQUENCE [LARGE SCALE GENOMIC DNA]</scope>
    <source>
        <strain evidence="2 3">S-58</strain>
    </source>
</reference>
<name>A0ABU5K9F6_9ACTN</name>
<accession>A0ABU5K9F6</accession>